<name>A0A7I8K026_SPIIN</name>
<keyword evidence="3" id="KW-0862">Zinc</keyword>
<dbReference type="PROSITE" id="PS50089">
    <property type="entry name" value="ZF_RING_2"/>
    <property type="match status" value="1"/>
</dbReference>
<dbReference type="CDD" id="cd16448">
    <property type="entry name" value="RING-H2"/>
    <property type="match status" value="1"/>
</dbReference>
<dbReference type="GO" id="GO:0061630">
    <property type="term" value="F:ubiquitin protein ligase activity"/>
    <property type="evidence" value="ECO:0007669"/>
    <property type="project" value="TreeGrafter"/>
</dbReference>
<dbReference type="PANTHER" id="PTHR45969:SF81">
    <property type="entry name" value="OS08G0157400 PROTEIN"/>
    <property type="match status" value="1"/>
</dbReference>
<keyword evidence="7" id="KW-1185">Reference proteome</keyword>
<dbReference type="EMBL" id="LR746264">
    <property type="protein sequence ID" value="CAA7389077.1"/>
    <property type="molecule type" value="Genomic_DNA"/>
</dbReference>
<evidence type="ECO:0000256" key="4">
    <source>
        <dbReference type="PROSITE-ProRule" id="PRU00175"/>
    </source>
</evidence>
<organism evidence="6 7">
    <name type="scientific">Spirodela intermedia</name>
    <name type="common">Intermediate duckweed</name>
    <dbReference type="NCBI Taxonomy" id="51605"/>
    <lineage>
        <taxon>Eukaryota</taxon>
        <taxon>Viridiplantae</taxon>
        <taxon>Streptophyta</taxon>
        <taxon>Embryophyta</taxon>
        <taxon>Tracheophyta</taxon>
        <taxon>Spermatophyta</taxon>
        <taxon>Magnoliopsida</taxon>
        <taxon>Liliopsida</taxon>
        <taxon>Araceae</taxon>
        <taxon>Lemnoideae</taxon>
        <taxon>Spirodela</taxon>
    </lineage>
</organism>
<evidence type="ECO:0000259" key="5">
    <source>
        <dbReference type="PROSITE" id="PS50089"/>
    </source>
</evidence>
<keyword evidence="2 4" id="KW-0863">Zinc-finger</keyword>
<reference evidence="6" key="1">
    <citation type="submission" date="2020-02" db="EMBL/GenBank/DDBJ databases">
        <authorList>
            <person name="Scholz U."/>
            <person name="Mascher M."/>
            <person name="Fiebig A."/>
        </authorList>
    </citation>
    <scope>NUCLEOTIDE SEQUENCE</scope>
</reference>
<dbReference type="Proteomes" id="UP000663760">
    <property type="component" value="Chromosome 1"/>
</dbReference>
<evidence type="ECO:0000313" key="7">
    <source>
        <dbReference type="Proteomes" id="UP000663760"/>
    </source>
</evidence>
<evidence type="ECO:0000256" key="2">
    <source>
        <dbReference type="ARBA" id="ARBA00022771"/>
    </source>
</evidence>
<dbReference type="OrthoDB" id="785686at2759"/>
<evidence type="ECO:0000256" key="1">
    <source>
        <dbReference type="ARBA" id="ARBA00022723"/>
    </source>
</evidence>
<dbReference type="SMART" id="SM00184">
    <property type="entry name" value="RING"/>
    <property type="match status" value="1"/>
</dbReference>
<dbReference type="Pfam" id="PF13639">
    <property type="entry name" value="zf-RING_2"/>
    <property type="match status" value="1"/>
</dbReference>
<dbReference type="GO" id="GO:0008270">
    <property type="term" value="F:zinc ion binding"/>
    <property type="evidence" value="ECO:0007669"/>
    <property type="project" value="UniProtKB-KW"/>
</dbReference>
<feature type="domain" description="RING-type" evidence="5">
    <location>
        <begin position="93"/>
        <end position="135"/>
    </location>
</feature>
<dbReference type="Gene3D" id="3.30.40.10">
    <property type="entry name" value="Zinc/RING finger domain, C3HC4 (zinc finger)"/>
    <property type="match status" value="1"/>
</dbReference>
<proteinExistence type="predicted"/>
<dbReference type="GO" id="GO:0016567">
    <property type="term" value="P:protein ubiquitination"/>
    <property type="evidence" value="ECO:0007669"/>
    <property type="project" value="TreeGrafter"/>
</dbReference>
<dbReference type="AlphaFoldDB" id="A0A7I8K026"/>
<gene>
    <name evidence="6" type="ORF">SI8410_01001184</name>
</gene>
<dbReference type="InterPro" id="IPR013083">
    <property type="entry name" value="Znf_RING/FYVE/PHD"/>
</dbReference>
<keyword evidence="1" id="KW-0479">Metal-binding</keyword>
<sequence>MEVLSVLLSFPVLPFILLPFCPAAFLFADFFIRPVLCVVWHRCEDQLAWGSDSDEPPAGREAAAIDCVKWLFGRKQNTLRYRCSAASEQAAQCVICLCDVEDGDEIRELKCDHVFHRCCLDRWVAFGRVTCPLCREALSSKAETVELPCQAAEQTTELFGTPALEFPRGWLMG</sequence>
<protein>
    <recommendedName>
        <fullName evidence="5">RING-type domain-containing protein</fullName>
    </recommendedName>
</protein>
<dbReference type="SUPFAM" id="SSF57850">
    <property type="entry name" value="RING/U-box"/>
    <property type="match status" value="1"/>
</dbReference>
<dbReference type="PANTHER" id="PTHR45969">
    <property type="entry name" value="RING ZINC FINGER PROTEIN-RELATED"/>
    <property type="match status" value="1"/>
</dbReference>
<accession>A0A7I8K026</accession>
<evidence type="ECO:0000313" key="6">
    <source>
        <dbReference type="EMBL" id="CAA7389077.1"/>
    </source>
</evidence>
<evidence type="ECO:0000256" key="3">
    <source>
        <dbReference type="ARBA" id="ARBA00022833"/>
    </source>
</evidence>
<dbReference type="InterPro" id="IPR001841">
    <property type="entry name" value="Znf_RING"/>
</dbReference>